<sequence length="146" mass="15380">MVHYPKYNLWGHSMALTPLRSASVFADNLADKLANDPAAAKQLQDDPGQLKTLAAEAVVATDSEEQRLLQNRGVVLDAAVYKTVVRMLGWCVILSVVAIAGISTYTIFKFGNGTNLQMAIPDGLVALASAAVGALAGLLAPMGGRR</sequence>
<feature type="transmembrane region" description="Helical" evidence="1">
    <location>
        <begin position="120"/>
        <end position="140"/>
    </location>
</feature>
<gene>
    <name evidence="2" type="ORF">XFLAVUS301_20910</name>
</gene>
<evidence type="ECO:0000256" key="1">
    <source>
        <dbReference type="SAM" id="Phobius"/>
    </source>
</evidence>
<protein>
    <submittedName>
        <fullName evidence="2">Uncharacterized protein</fullName>
    </submittedName>
</protein>
<accession>A0A9W6CNH9</accession>
<keyword evidence="1" id="KW-1133">Transmembrane helix</keyword>
<evidence type="ECO:0000313" key="3">
    <source>
        <dbReference type="Proteomes" id="UP001144397"/>
    </source>
</evidence>
<dbReference type="EMBL" id="BSDO01000002">
    <property type="protein sequence ID" value="GLI22417.1"/>
    <property type="molecule type" value="Genomic_DNA"/>
</dbReference>
<feature type="transmembrane region" description="Helical" evidence="1">
    <location>
        <begin position="87"/>
        <end position="108"/>
    </location>
</feature>
<proteinExistence type="predicted"/>
<keyword evidence="1" id="KW-0812">Transmembrane</keyword>
<evidence type="ECO:0000313" key="2">
    <source>
        <dbReference type="EMBL" id="GLI22417.1"/>
    </source>
</evidence>
<reference evidence="2" key="1">
    <citation type="submission" date="2022-12" db="EMBL/GenBank/DDBJ databases">
        <title>Reference genome sequencing for broad-spectrum identification of bacterial and archaeal isolates by mass spectrometry.</title>
        <authorList>
            <person name="Sekiguchi Y."/>
            <person name="Tourlousse D.M."/>
        </authorList>
    </citation>
    <scope>NUCLEOTIDE SEQUENCE</scope>
    <source>
        <strain evidence="2">301</strain>
    </source>
</reference>
<comment type="caution">
    <text evidence="2">The sequence shown here is derived from an EMBL/GenBank/DDBJ whole genome shotgun (WGS) entry which is preliminary data.</text>
</comment>
<name>A0A9W6CNH9_XANFL</name>
<dbReference type="AlphaFoldDB" id="A0A9W6CNH9"/>
<dbReference type="Proteomes" id="UP001144397">
    <property type="component" value="Unassembled WGS sequence"/>
</dbReference>
<organism evidence="2 3">
    <name type="scientific">Xanthobacter flavus</name>
    <dbReference type="NCBI Taxonomy" id="281"/>
    <lineage>
        <taxon>Bacteria</taxon>
        <taxon>Pseudomonadati</taxon>
        <taxon>Pseudomonadota</taxon>
        <taxon>Alphaproteobacteria</taxon>
        <taxon>Hyphomicrobiales</taxon>
        <taxon>Xanthobacteraceae</taxon>
        <taxon>Xanthobacter</taxon>
    </lineage>
</organism>
<keyword evidence="1" id="KW-0472">Membrane</keyword>